<evidence type="ECO:0000256" key="5">
    <source>
        <dbReference type="ARBA" id="ARBA00023237"/>
    </source>
</evidence>
<dbReference type="RefSeq" id="WP_073146669.1">
    <property type="nucleotide sequence ID" value="NZ_FRAG01000003.1"/>
</dbReference>
<dbReference type="PANTHER" id="PTHR30026:SF20">
    <property type="entry name" value="OUTER MEMBRANE PROTEIN TOLC"/>
    <property type="match status" value="1"/>
</dbReference>
<evidence type="ECO:0000313" key="9">
    <source>
        <dbReference type="Proteomes" id="UP000184465"/>
    </source>
</evidence>
<evidence type="ECO:0000256" key="6">
    <source>
        <dbReference type="SAM" id="Coils"/>
    </source>
</evidence>
<dbReference type="PANTHER" id="PTHR30026">
    <property type="entry name" value="OUTER MEMBRANE PROTEIN TOLC"/>
    <property type="match status" value="1"/>
</dbReference>
<feature type="chain" id="PRO_5012341717" evidence="7">
    <location>
        <begin position="25"/>
        <end position="479"/>
    </location>
</feature>
<dbReference type="Gene3D" id="1.20.1600.10">
    <property type="entry name" value="Outer membrane efflux proteins (OEP)"/>
    <property type="match status" value="2"/>
</dbReference>
<keyword evidence="9" id="KW-1185">Reference proteome</keyword>
<evidence type="ECO:0000256" key="7">
    <source>
        <dbReference type="SAM" id="SignalP"/>
    </source>
</evidence>
<name>A0A1M6KEL2_PARC5</name>
<keyword evidence="4" id="KW-0472">Membrane</keyword>
<protein>
    <submittedName>
        <fullName evidence="8">Outer membrane efflux protein</fullName>
    </submittedName>
</protein>
<dbReference type="OrthoDB" id="1806048at2"/>
<feature type="coiled-coil region" evidence="6">
    <location>
        <begin position="221"/>
        <end position="293"/>
    </location>
</feature>
<reference evidence="8 9" key="1">
    <citation type="submission" date="2016-11" db="EMBL/GenBank/DDBJ databases">
        <authorList>
            <person name="Jaros S."/>
            <person name="Januszkiewicz K."/>
            <person name="Wedrychowicz H."/>
        </authorList>
    </citation>
    <scope>NUCLEOTIDE SEQUENCE [LARGE SCALE GENOMIC DNA]</scope>
    <source>
        <strain evidence="8 9">DSM 15212</strain>
    </source>
</reference>
<evidence type="ECO:0000256" key="3">
    <source>
        <dbReference type="ARBA" id="ARBA00022692"/>
    </source>
</evidence>
<dbReference type="SUPFAM" id="SSF56954">
    <property type="entry name" value="Outer membrane efflux proteins (OEP)"/>
    <property type="match status" value="1"/>
</dbReference>
<dbReference type="GO" id="GO:1990281">
    <property type="term" value="C:efflux pump complex"/>
    <property type="evidence" value="ECO:0007669"/>
    <property type="project" value="TreeGrafter"/>
</dbReference>
<keyword evidence="7" id="KW-0732">Signal</keyword>
<keyword evidence="6" id="KW-0175">Coiled coil</keyword>
<evidence type="ECO:0000313" key="8">
    <source>
        <dbReference type="EMBL" id="SHJ57267.1"/>
    </source>
</evidence>
<organism evidence="8 9">
    <name type="scientific">Paramaledivibacter caminithermalis (strain DSM 15212 / CIP 107654 / DViRD3)</name>
    <name type="common">Clostridium caminithermale</name>
    <dbReference type="NCBI Taxonomy" id="1121301"/>
    <lineage>
        <taxon>Bacteria</taxon>
        <taxon>Bacillati</taxon>
        <taxon>Bacillota</taxon>
        <taxon>Clostridia</taxon>
        <taxon>Peptostreptococcales</taxon>
        <taxon>Caminicellaceae</taxon>
        <taxon>Paramaledivibacter</taxon>
    </lineage>
</organism>
<comment type="subcellular location">
    <subcellularLocation>
        <location evidence="1">Cell outer membrane</location>
    </subcellularLocation>
</comment>
<sequence>MLKNRVLVSFVIMLLMFNTFTVFAQEDAIKKDKDYFLTIEEAVQLGLDNSIDLKIVRNEIDISDLKQDRSEYLSEKLEDGDHKIRESKEQLNQAQDLLDKGIAPKDIQLPDGSVIKQGTSIDNLPLPEEVKDQIKAGIQDEIDSNSLKINSGELILIDTLQDAGITLSEKLKFDSLQSLNVDSTADLMTTMADISYEVTAASYDIYKNQIAMLIQKNYYDVLKAQKILEVKKKAMERAKKQYEFAKDSYEVGMKAKDDMLLTDVYYKGTQIEYKKAEADLENALIELKKNLNIPLDKEIVLTDVLVDDREIPNLEEGLKSGLKNRLEIKKALGEVGVYDLNLEVVNRKYTPNTFQYKEAALLKKKARLNYDKVFQNVEASIRQSYQTLIAVGDMMEKAKDMVEKAKENVEIAEYKYKEGFGVETSLLKKLDIEAAAGTIIEVLAAEENLSNVEEKVVEIIYNYNLAKIKYYNDAGKFIY</sequence>
<evidence type="ECO:0000256" key="1">
    <source>
        <dbReference type="ARBA" id="ARBA00004442"/>
    </source>
</evidence>
<evidence type="ECO:0000256" key="2">
    <source>
        <dbReference type="ARBA" id="ARBA00022452"/>
    </source>
</evidence>
<dbReference type="GO" id="GO:0015288">
    <property type="term" value="F:porin activity"/>
    <property type="evidence" value="ECO:0007669"/>
    <property type="project" value="TreeGrafter"/>
</dbReference>
<keyword evidence="3" id="KW-0812">Transmembrane</keyword>
<gene>
    <name evidence="8" type="ORF">SAMN02745912_00354</name>
</gene>
<dbReference type="InterPro" id="IPR051906">
    <property type="entry name" value="TolC-like"/>
</dbReference>
<feature type="signal peptide" evidence="7">
    <location>
        <begin position="1"/>
        <end position="24"/>
    </location>
</feature>
<keyword evidence="2" id="KW-1134">Transmembrane beta strand</keyword>
<keyword evidence="5" id="KW-0998">Cell outer membrane</keyword>
<accession>A0A1M6KEL2</accession>
<proteinExistence type="predicted"/>
<dbReference type="Proteomes" id="UP000184465">
    <property type="component" value="Unassembled WGS sequence"/>
</dbReference>
<dbReference type="AlphaFoldDB" id="A0A1M6KEL2"/>
<dbReference type="GO" id="GO:0009279">
    <property type="term" value="C:cell outer membrane"/>
    <property type="evidence" value="ECO:0007669"/>
    <property type="project" value="UniProtKB-SubCell"/>
</dbReference>
<dbReference type="STRING" id="1121301.SAMN02745912_00354"/>
<dbReference type="EMBL" id="FRAG01000003">
    <property type="protein sequence ID" value="SHJ57267.1"/>
    <property type="molecule type" value="Genomic_DNA"/>
</dbReference>
<dbReference type="GO" id="GO:0015562">
    <property type="term" value="F:efflux transmembrane transporter activity"/>
    <property type="evidence" value="ECO:0007669"/>
    <property type="project" value="InterPro"/>
</dbReference>
<evidence type="ECO:0000256" key="4">
    <source>
        <dbReference type="ARBA" id="ARBA00023136"/>
    </source>
</evidence>